<sequence length="123" mass="12905">MGKSRRRKDKKNGVDTTMAVAAPAGDAGWVVGDGVTAMLEGEDGAAAVAPTTPTVNANGGKMTAGIRVGKKTPTVLRGITKRKKKMVAKGIAHAERKEGTLKKKTFKRGLRQEAKGYWGGANQ</sequence>
<reference evidence="2" key="1">
    <citation type="submission" date="2021-01" db="EMBL/GenBank/DDBJ databases">
        <authorList>
            <person name="Corre E."/>
            <person name="Pelletier E."/>
            <person name="Niang G."/>
            <person name="Scheremetjew M."/>
            <person name="Finn R."/>
            <person name="Kale V."/>
            <person name="Holt S."/>
            <person name="Cochrane G."/>
            <person name="Meng A."/>
            <person name="Brown T."/>
            <person name="Cohen L."/>
        </authorList>
    </citation>
    <scope>NUCLEOTIDE SEQUENCE</scope>
    <source>
        <strain evidence="2">RCC1614</strain>
    </source>
</reference>
<dbReference type="EMBL" id="HBDY01012335">
    <property type="protein sequence ID" value="CAD8244675.1"/>
    <property type="molecule type" value="Transcribed_RNA"/>
</dbReference>
<protein>
    <submittedName>
        <fullName evidence="2">Uncharacterized protein</fullName>
    </submittedName>
</protein>
<evidence type="ECO:0000256" key="1">
    <source>
        <dbReference type="SAM" id="MobiDB-lite"/>
    </source>
</evidence>
<proteinExistence type="predicted"/>
<gene>
    <name evidence="2" type="ORF">MPUS1402_LOCUS9342</name>
</gene>
<accession>A0A7R9TTT4</accession>
<dbReference type="AlphaFoldDB" id="A0A7R9TTT4"/>
<feature type="region of interest" description="Disordered" evidence="1">
    <location>
        <begin position="80"/>
        <end position="100"/>
    </location>
</feature>
<dbReference type="OMA" id="KGYWGGA"/>
<evidence type="ECO:0000313" key="2">
    <source>
        <dbReference type="EMBL" id="CAD8244675.1"/>
    </source>
</evidence>
<organism evidence="2">
    <name type="scientific">Micromonas pusilla</name>
    <name type="common">Picoplanktonic green alga</name>
    <name type="synonym">Chromulina pusilla</name>
    <dbReference type="NCBI Taxonomy" id="38833"/>
    <lineage>
        <taxon>Eukaryota</taxon>
        <taxon>Viridiplantae</taxon>
        <taxon>Chlorophyta</taxon>
        <taxon>Mamiellophyceae</taxon>
        <taxon>Mamiellales</taxon>
        <taxon>Mamiellaceae</taxon>
        <taxon>Micromonas</taxon>
    </lineage>
</organism>
<name>A0A7R9TTT4_MICPS</name>